<dbReference type="GO" id="GO:0000981">
    <property type="term" value="F:DNA-binding transcription factor activity, RNA polymerase II-specific"/>
    <property type="evidence" value="ECO:0007669"/>
    <property type="project" value="TreeGrafter"/>
</dbReference>
<dbReference type="Pfam" id="PF00505">
    <property type="entry name" value="HMG_box"/>
    <property type="match status" value="1"/>
</dbReference>
<organism evidence="9">
    <name type="scientific">Sycon ciliatum</name>
    <dbReference type="NCBI Taxonomy" id="27933"/>
    <lineage>
        <taxon>Eukaryota</taxon>
        <taxon>Metazoa</taxon>
        <taxon>Porifera</taxon>
        <taxon>Calcarea</taxon>
        <taxon>Calcaronea</taxon>
        <taxon>Leucosolenida</taxon>
        <taxon>Sycettidae</taxon>
        <taxon>Sycon</taxon>
    </lineage>
</organism>
<evidence type="ECO:0000256" key="2">
    <source>
        <dbReference type="ARBA" id="ARBA00023015"/>
    </source>
</evidence>
<evidence type="ECO:0000256" key="5">
    <source>
        <dbReference type="ARBA" id="ARBA00023242"/>
    </source>
</evidence>
<keyword evidence="2" id="KW-0805">Transcription regulation</keyword>
<dbReference type="PANTHER" id="PTHR45803:SF5">
    <property type="entry name" value="SOX100B"/>
    <property type="match status" value="1"/>
</dbReference>
<dbReference type="PROSITE" id="PS50118">
    <property type="entry name" value="HMG_BOX_2"/>
    <property type="match status" value="1"/>
</dbReference>
<feature type="region of interest" description="Disordered" evidence="7">
    <location>
        <begin position="1"/>
        <end position="25"/>
    </location>
</feature>
<evidence type="ECO:0000256" key="1">
    <source>
        <dbReference type="ARBA" id="ARBA00004123"/>
    </source>
</evidence>
<dbReference type="InterPro" id="IPR009071">
    <property type="entry name" value="HMG_box_dom"/>
</dbReference>
<evidence type="ECO:0000256" key="6">
    <source>
        <dbReference type="PROSITE-ProRule" id="PRU00267"/>
    </source>
</evidence>
<accession>I7CDW4</accession>
<evidence type="ECO:0000313" key="9">
    <source>
        <dbReference type="EMBL" id="AFO66685.1"/>
    </source>
</evidence>
<proteinExistence type="evidence at transcript level"/>
<feature type="compositionally biased region" description="Basic and acidic residues" evidence="7">
    <location>
        <begin position="13"/>
        <end position="25"/>
    </location>
</feature>
<evidence type="ECO:0000259" key="8">
    <source>
        <dbReference type="PROSITE" id="PS50118"/>
    </source>
</evidence>
<dbReference type="Gene3D" id="1.10.30.10">
    <property type="entry name" value="High mobility group box domain"/>
    <property type="match status" value="1"/>
</dbReference>
<reference evidence="9" key="1">
    <citation type="journal article" date="2012" name="Evodevo">
        <title>Genome-wide analysis of the sox family in the calcareous sponge Sycon ciliatum: multiple genes with unique expression patterns.</title>
        <authorList>
            <person name="Fortunato S."/>
            <person name="Adamski M."/>
            <person name="Bergum B."/>
            <person name="Guder C."/>
            <person name="Jordal S."/>
            <person name="Leininger S."/>
            <person name="Zwafink C."/>
            <person name="Rapp H.T."/>
            <person name="Adamska M."/>
        </authorList>
    </citation>
    <scope>NUCLEOTIDE SEQUENCE</scope>
</reference>
<feature type="region of interest" description="Disordered" evidence="7">
    <location>
        <begin position="73"/>
        <end position="186"/>
    </location>
</feature>
<feature type="domain" description="HMG box" evidence="8">
    <location>
        <begin position="28"/>
        <end position="96"/>
    </location>
</feature>
<feature type="compositionally biased region" description="Low complexity" evidence="7">
    <location>
        <begin position="168"/>
        <end position="186"/>
    </location>
</feature>
<dbReference type="AlphaFoldDB" id="I7CDW4"/>
<evidence type="ECO:0000256" key="4">
    <source>
        <dbReference type="ARBA" id="ARBA00023163"/>
    </source>
</evidence>
<feature type="compositionally biased region" description="Low complexity" evidence="7">
    <location>
        <begin position="304"/>
        <end position="323"/>
    </location>
</feature>
<protein>
    <submittedName>
        <fullName evidence="9">Sox6</fullName>
    </submittedName>
</protein>
<name>I7CDW4_9METZ</name>
<keyword evidence="3 6" id="KW-0238">DNA-binding</keyword>
<feature type="compositionally biased region" description="Polar residues" evidence="7">
    <location>
        <begin position="113"/>
        <end position="147"/>
    </location>
</feature>
<dbReference type="CDD" id="cd22004">
    <property type="entry name" value="HMG-box_SOX"/>
    <property type="match status" value="1"/>
</dbReference>
<feature type="compositionally biased region" description="Polar residues" evidence="7">
    <location>
        <begin position="261"/>
        <end position="285"/>
    </location>
</feature>
<dbReference type="SMART" id="SM00398">
    <property type="entry name" value="HMG"/>
    <property type="match status" value="1"/>
</dbReference>
<dbReference type="EMBL" id="JX171149">
    <property type="protein sequence ID" value="AFO66685.1"/>
    <property type="molecule type" value="mRNA"/>
</dbReference>
<feature type="compositionally biased region" description="Basic and acidic residues" evidence="7">
    <location>
        <begin position="73"/>
        <end position="93"/>
    </location>
</feature>
<dbReference type="PANTHER" id="PTHR45803">
    <property type="entry name" value="SOX100B"/>
    <property type="match status" value="1"/>
</dbReference>
<feature type="DNA-binding region" description="HMG box" evidence="6">
    <location>
        <begin position="28"/>
        <end position="96"/>
    </location>
</feature>
<comment type="subcellular location">
    <subcellularLocation>
        <location evidence="1">Nucleus</location>
    </subcellularLocation>
</comment>
<evidence type="ECO:0000256" key="3">
    <source>
        <dbReference type="ARBA" id="ARBA00023125"/>
    </source>
</evidence>
<feature type="compositionally biased region" description="Low complexity" evidence="7">
    <location>
        <begin position="241"/>
        <end position="257"/>
    </location>
</feature>
<dbReference type="InterPro" id="IPR050917">
    <property type="entry name" value="SOX_TF"/>
</dbReference>
<dbReference type="GO" id="GO:0005634">
    <property type="term" value="C:nucleus"/>
    <property type="evidence" value="ECO:0007669"/>
    <property type="project" value="UniProtKB-SubCell"/>
</dbReference>
<sequence length="453" mass="48980">MDPSVKIEMPHIASHDDAADQRAASEHVKRPMNAFMVWAKTERRKLAMKLPGIPNSEVSKLLGDMWRSLTDEEKDKYRGQSEKIRVQHKKDNPGYRYHPNRPRKQRALDSASPMATSLIQSSKHQAQRSLTPTASNPRLMSMQGSEQQQHRPHSAPPAYQQQEQQHHSSNASYSSSTSNGSLRGLSSVPVSQWWSPASTPPTSTFMSNGQTAAARSPAAFSMHYQQANSSISMPHSPASRSGTSGQQQQDLSLSSGGMTAHSPSSAWLKQNSPADSHCSSSSKQRASPCLLPDNRHQNQSPLIGAASGNSGRLSSSLNSSSASVGIPTGGSLLPTFYDKNPVSYMTQEQQQPVRTADLQPRFTGLVSTPKATVTSAQVSPTYGSGSVAGGIGTDAQRTDSILQSPATTTLFYPAAYQPTAYLPQPATYSWLLPEQIANSAPHNQMYHQQSVAS</sequence>
<dbReference type="SUPFAM" id="SSF47095">
    <property type="entry name" value="HMG-box"/>
    <property type="match status" value="1"/>
</dbReference>
<keyword evidence="5 6" id="KW-0539">Nucleus</keyword>
<evidence type="ECO:0000256" key="7">
    <source>
        <dbReference type="SAM" id="MobiDB-lite"/>
    </source>
</evidence>
<dbReference type="GO" id="GO:0000978">
    <property type="term" value="F:RNA polymerase II cis-regulatory region sequence-specific DNA binding"/>
    <property type="evidence" value="ECO:0007669"/>
    <property type="project" value="TreeGrafter"/>
</dbReference>
<dbReference type="InterPro" id="IPR036910">
    <property type="entry name" value="HMG_box_dom_sf"/>
</dbReference>
<feature type="region of interest" description="Disordered" evidence="7">
    <location>
        <begin position="227"/>
        <end position="324"/>
    </location>
</feature>
<keyword evidence="4" id="KW-0804">Transcription</keyword>